<dbReference type="RefSeq" id="WP_159545538.1">
    <property type="nucleotide sequence ID" value="NZ_CP047156.1"/>
</dbReference>
<evidence type="ECO:0000313" key="5">
    <source>
        <dbReference type="EMBL" id="QHC00748.1"/>
    </source>
</evidence>
<dbReference type="CDD" id="cd05311">
    <property type="entry name" value="NAD_bind_2_malic_enz"/>
    <property type="match status" value="1"/>
</dbReference>
<gene>
    <name evidence="5" type="ORF">EK0264_10910</name>
</gene>
<dbReference type="SMART" id="SM00919">
    <property type="entry name" value="Malic_M"/>
    <property type="match status" value="1"/>
</dbReference>
<dbReference type="PRINTS" id="PR00072">
    <property type="entry name" value="MALOXRDTASE"/>
</dbReference>
<comment type="similarity">
    <text evidence="1 3">Belongs to the malic enzymes family.</text>
</comment>
<dbReference type="PANTHER" id="PTHR43237">
    <property type="entry name" value="NADP-DEPENDENT MALIC ENZYME"/>
    <property type="match status" value="1"/>
</dbReference>
<dbReference type="Pfam" id="PF00390">
    <property type="entry name" value="malic"/>
    <property type="match status" value="1"/>
</dbReference>
<dbReference type="Proteomes" id="UP000463857">
    <property type="component" value="Chromosome"/>
</dbReference>
<feature type="domain" description="ACT" evidence="4">
    <location>
        <begin position="21"/>
        <end position="95"/>
    </location>
</feature>
<dbReference type="InterPro" id="IPR046346">
    <property type="entry name" value="Aminoacid_DH-like_N_sf"/>
</dbReference>
<dbReference type="GO" id="GO:0051287">
    <property type="term" value="F:NAD binding"/>
    <property type="evidence" value="ECO:0007669"/>
    <property type="project" value="InterPro"/>
</dbReference>
<dbReference type="AlphaFoldDB" id="A0A7L4YNU6"/>
<dbReference type="GO" id="GO:0004470">
    <property type="term" value="F:malic enzyme activity"/>
    <property type="evidence" value="ECO:0007669"/>
    <property type="project" value="InterPro"/>
</dbReference>
<dbReference type="GO" id="GO:0046872">
    <property type="term" value="F:metal ion binding"/>
    <property type="evidence" value="ECO:0007669"/>
    <property type="project" value="UniProtKB-KW"/>
</dbReference>
<dbReference type="InterPro" id="IPR045213">
    <property type="entry name" value="Malic_NAD-bd_bact_type"/>
</dbReference>
<dbReference type="InterPro" id="IPR036291">
    <property type="entry name" value="NAD(P)-bd_dom_sf"/>
</dbReference>
<dbReference type="EMBL" id="CP047156">
    <property type="protein sequence ID" value="QHC00748.1"/>
    <property type="molecule type" value="Genomic_DNA"/>
</dbReference>
<keyword evidence="2" id="KW-0560">Oxidoreductase</keyword>
<accession>A0A7L4YNU6</accession>
<evidence type="ECO:0000256" key="3">
    <source>
        <dbReference type="RuleBase" id="RU003427"/>
    </source>
</evidence>
<organism evidence="5 6">
    <name type="scientific">Epidermidibacterium keratini</name>
    <dbReference type="NCBI Taxonomy" id="1891644"/>
    <lineage>
        <taxon>Bacteria</taxon>
        <taxon>Bacillati</taxon>
        <taxon>Actinomycetota</taxon>
        <taxon>Actinomycetes</taxon>
        <taxon>Sporichthyales</taxon>
        <taxon>Sporichthyaceae</taxon>
        <taxon>Epidermidibacterium</taxon>
    </lineage>
</organism>
<dbReference type="InterPro" id="IPR051674">
    <property type="entry name" value="Malate_Decarboxylase"/>
</dbReference>
<dbReference type="InterPro" id="IPR012301">
    <property type="entry name" value="Malic_N_dom"/>
</dbReference>
<dbReference type="InParanoid" id="A0A7L4YNU6"/>
<dbReference type="FunCoup" id="A0A7L4YNU6">
    <property type="interactions" value="405"/>
</dbReference>
<reference evidence="5 6" key="1">
    <citation type="journal article" date="2018" name="Int. J. Syst. Evol. Microbiol.">
        <title>Epidermidibacterium keratini gen. nov., sp. nov., a member of the family Sporichthyaceae, isolated from keratin epidermis.</title>
        <authorList>
            <person name="Lee D.G."/>
            <person name="Trujillo M.E."/>
            <person name="Kang S."/>
            <person name="Nam J.J."/>
            <person name="Kim Y.J."/>
        </authorList>
    </citation>
    <scope>NUCLEOTIDE SEQUENCE [LARGE SCALE GENOMIC DNA]</scope>
    <source>
        <strain evidence="5 6">EPI-7</strain>
    </source>
</reference>
<dbReference type="SMART" id="SM01274">
    <property type="entry name" value="malic"/>
    <property type="match status" value="1"/>
</dbReference>
<dbReference type="InterPro" id="IPR012302">
    <property type="entry name" value="Malic_NAD-bd"/>
</dbReference>
<dbReference type="OrthoDB" id="9805787at2"/>
<dbReference type="Gene3D" id="3.40.50.10380">
    <property type="entry name" value="Malic enzyme, N-terminal domain"/>
    <property type="match status" value="1"/>
</dbReference>
<evidence type="ECO:0000259" key="4">
    <source>
        <dbReference type="PROSITE" id="PS51671"/>
    </source>
</evidence>
<keyword evidence="3" id="KW-0479">Metal-binding</keyword>
<dbReference type="PANTHER" id="PTHR43237:SF4">
    <property type="entry name" value="NADP-DEPENDENT MALIC ENZYME"/>
    <property type="match status" value="1"/>
</dbReference>
<sequence>MSKANANQARSKATTGSYSITVRLHTGTDPAVIGQLATAVSEAGGITTALDIVESRHDRLVVDLTCSAVDGEHAEQLVDALKEVSGVSVHKVSDRTFLLHIGGKIGVEPTVPLRTRDDLSMAYTPGVGRVSLALAEHPEDVSRLTIKGNSVAVVTDGSAVLGLGNIGPGAALPVMEGKAALFKRFADIDAWPICLDTHDTDEIVRAVELIAPGFGGINLEDIAAPQCFEIEARLRESLDIPVFHDDQHGTAIVVLAALTNALRCVGKELPDARVVVAGAGAAGSAIVSLLLAAGAHDIIVWDKEGLLSGDDTDLPPAKLSLAQKTNPRKLTGTLRDGLQDADVFIGVSAGGVLDPEWIEEMAKQQIVFALANPDPEVDIAEASRRAAVVASGRSDYPNQINNVLAFPGVFRGLLDARAKHVTVEMLLRAAYAIAGVVTDEQLNPNYIIPSVFDSGVATAVATAIAGPEEKK</sequence>
<dbReference type="Pfam" id="PF03949">
    <property type="entry name" value="Malic_M"/>
    <property type="match status" value="1"/>
</dbReference>
<evidence type="ECO:0000313" key="6">
    <source>
        <dbReference type="Proteomes" id="UP000463857"/>
    </source>
</evidence>
<dbReference type="Gene3D" id="3.40.50.720">
    <property type="entry name" value="NAD(P)-binding Rossmann-like Domain"/>
    <property type="match status" value="1"/>
</dbReference>
<evidence type="ECO:0000256" key="2">
    <source>
        <dbReference type="ARBA" id="ARBA00023002"/>
    </source>
</evidence>
<dbReference type="GO" id="GO:0016616">
    <property type="term" value="F:oxidoreductase activity, acting on the CH-OH group of donors, NAD or NADP as acceptor"/>
    <property type="evidence" value="ECO:0007669"/>
    <property type="project" value="InterPro"/>
</dbReference>
<dbReference type="InterPro" id="IPR002912">
    <property type="entry name" value="ACT_dom"/>
</dbReference>
<keyword evidence="6" id="KW-1185">Reference proteome</keyword>
<protein>
    <submittedName>
        <fullName evidence="5">NAD-dependent malic enzyme</fullName>
    </submittedName>
</protein>
<dbReference type="KEGG" id="eke:EK0264_10910"/>
<evidence type="ECO:0000256" key="1">
    <source>
        <dbReference type="ARBA" id="ARBA00008785"/>
    </source>
</evidence>
<name>A0A7L4YNU6_9ACTN</name>
<dbReference type="InterPro" id="IPR037062">
    <property type="entry name" value="Malic_N_dom_sf"/>
</dbReference>
<proteinExistence type="inferred from homology"/>
<dbReference type="SUPFAM" id="SSF53223">
    <property type="entry name" value="Aminoacid dehydrogenase-like, N-terminal domain"/>
    <property type="match status" value="1"/>
</dbReference>
<dbReference type="PROSITE" id="PS51671">
    <property type="entry name" value="ACT"/>
    <property type="match status" value="1"/>
</dbReference>
<dbReference type="InterPro" id="IPR001891">
    <property type="entry name" value="Malic_OxRdtase"/>
</dbReference>
<dbReference type="SUPFAM" id="SSF51735">
    <property type="entry name" value="NAD(P)-binding Rossmann-fold domains"/>
    <property type="match status" value="1"/>
</dbReference>